<evidence type="ECO:0000313" key="2">
    <source>
        <dbReference type="Proteomes" id="UP000037035"/>
    </source>
</evidence>
<comment type="caution">
    <text evidence="1">The sequence shown here is derived from an EMBL/GenBank/DDBJ whole genome shotgun (WGS) entry which is preliminary data.</text>
</comment>
<accession>A0A0L6VH50</accession>
<evidence type="ECO:0000313" key="1">
    <source>
        <dbReference type="EMBL" id="KNZ59872.1"/>
    </source>
</evidence>
<gene>
    <name evidence="1" type="ORF">VP01_164g3</name>
</gene>
<dbReference type="VEuPathDB" id="FungiDB:VP01_164g3"/>
<dbReference type="AlphaFoldDB" id="A0A0L6VH50"/>
<dbReference type="Proteomes" id="UP000037035">
    <property type="component" value="Unassembled WGS sequence"/>
</dbReference>
<protein>
    <submittedName>
        <fullName evidence="1">Uncharacterized protein</fullName>
    </submittedName>
</protein>
<proteinExistence type="predicted"/>
<organism evidence="1 2">
    <name type="scientific">Puccinia sorghi</name>
    <dbReference type="NCBI Taxonomy" id="27349"/>
    <lineage>
        <taxon>Eukaryota</taxon>
        <taxon>Fungi</taxon>
        <taxon>Dikarya</taxon>
        <taxon>Basidiomycota</taxon>
        <taxon>Pucciniomycotina</taxon>
        <taxon>Pucciniomycetes</taxon>
        <taxon>Pucciniales</taxon>
        <taxon>Pucciniaceae</taxon>
        <taxon>Puccinia</taxon>
    </lineage>
</organism>
<dbReference type="EMBL" id="LAVV01006448">
    <property type="protein sequence ID" value="KNZ59872.1"/>
    <property type="molecule type" value="Genomic_DNA"/>
</dbReference>
<name>A0A0L6VH50_9BASI</name>
<sequence length="437" mass="50374">MTLFLPTLGKIYILSSYHCKIYLSSDQSISNIFRTLLLSFDVSYTSNPDLLNSCTFSFFPFFLISYLRNIEDHKLTSSNPFLKLELFIFKSSLSYLSLILEPPLVRFLWPPFYDLEVMITFKILIKALLLSLHQFLNPTSTGSINLDNPNHRSLTKPKQLSQTMKICSAAWISTNLTVQFTTTHTRAWKANQISSASQSSFFPPQKTSHSRCHSLPSLSSNLPRPLCWVFAFLALFHHDLRLYIMLTSQTYSPQHNGQVFLIFVEGFIFFQHDIKTSVNQFTKDLYSPKIRINFLTTYNQHTKVDIACSSQAVIQTPPVCMYRYFRTVTVQYAQSLCSMHSHCAVCAVTVQYAQSLCNWLNHFWRKAGVKTLASWEFLHVDCRQLSKFVFQGSSVYDQGDLRFGAINILIIFYENKSNKKSKITFLSISRRIGGKKR</sequence>
<reference evidence="1 2" key="1">
    <citation type="submission" date="2015-08" db="EMBL/GenBank/DDBJ databases">
        <title>Next Generation Sequencing and Analysis of the Genome of Puccinia sorghi L Schw, the Causal Agent of Maize Common Rust.</title>
        <authorList>
            <person name="Rochi L."/>
            <person name="Burguener G."/>
            <person name="Darino M."/>
            <person name="Turjanski A."/>
            <person name="Kreff E."/>
            <person name="Dieguez M.J."/>
            <person name="Sacco F."/>
        </authorList>
    </citation>
    <scope>NUCLEOTIDE SEQUENCE [LARGE SCALE GENOMIC DNA]</scope>
    <source>
        <strain evidence="1 2">RO10H11247</strain>
    </source>
</reference>
<keyword evidence="2" id="KW-1185">Reference proteome</keyword>